<gene>
    <name evidence="2" type="ORF">A7L45_14685</name>
</gene>
<reference evidence="3" key="1">
    <citation type="journal article" date="2016" name="Front. Microbiol.">
        <title>Complete Genome Sequence of Clostridium estertheticum DSM 8809, a Microbe Identified in Spoiled Vacuum Packed Beef.</title>
        <authorList>
            <person name="Yu Z."/>
            <person name="Gunn L."/>
            <person name="Brennan E."/>
            <person name="Reid R."/>
            <person name="Wall P.G."/>
            <person name="Gaora O.P."/>
            <person name="Hurley D."/>
            <person name="Bolton D."/>
            <person name="Fanning S."/>
        </authorList>
    </citation>
    <scope>NUCLEOTIDE SEQUENCE [LARGE SCALE GENOMIC DNA]</scope>
    <source>
        <strain evidence="3">DSM 8809</strain>
    </source>
</reference>
<dbReference type="EMBL" id="CP015756">
    <property type="protein sequence ID" value="APC41233.1"/>
    <property type="molecule type" value="Genomic_DNA"/>
</dbReference>
<keyword evidence="3" id="KW-1185">Reference proteome</keyword>
<dbReference type="Proteomes" id="UP000182569">
    <property type="component" value="Chromosome"/>
</dbReference>
<dbReference type="KEGG" id="ceu:A7L45_14685"/>
<evidence type="ECO:0000313" key="2">
    <source>
        <dbReference type="EMBL" id="APC41233.1"/>
    </source>
</evidence>
<dbReference type="InterPro" id="IPR029058">
    <property type="entry name" value="AB_hydrolase_fold"/>
</dbReference>
<dbReference type="OrthoDB" id="1907632at2"/>
<dbReference type="STRING" id="1552.A7L45_14685"/>
<evidence type="ECO:0000259" key="1">
    <source>
        <dbReference type="Pfam" id="PF12697"/>
    </source>
</evidence>
<dbReference type="InterPro" id="IPR000073">
    <property type="entry name" value="AB_hydrolase_1"/>
</dbReference>
<sequence length="260" mass="29723">MQFYEFGKEGNLAVLLIHGTGSSWQGEFAEVIDGLAEDYTIICVGFDGHDKNDHNTFRHINDQILGIEKYIKEHYNGHLYGVYGSSLGGSVIGKLLERNNVQIDIAITGSTDFEQKANPWAILSTALITPLFYYLIKAKHPVKILRNFLDKIYGDSSKVLGVMYKGISYKSLYNVYYTDLVTPVADNIVLQNTIIYCTYGTKEDTKTLTRRYIQHFPKAELVALGGMHHEEFLIFNPDEWIDMMKHLLKRETYSYPSNVR</sequence>
<protein>
    <recommendedName>
        <fullName evidence="1">AB hydrolase-1 domain-containing protein</fullName>
    </recommendedName>
</protein>
<dbReference type="Gene3D" id="3.40.50.1820">
    <property type="entry name" value="alpha/beta hydrolase"/>
    <property type="match status" value="1"/>
</dbReference>
<feature type="domain" description="AB hydrolase-1" evidence="1">
    <location>
        <begin position="14"/>
        <end position="241"/>
    </location>
</feature>
<proteinExistence type="predicted"/>
<dbReference type="AlphaFoldDB" id="A0A1J0GIT3"/>
<organism evidence="2 3">
    <name type="scientific">Clostridium estertheticum subsp. estertheticum</name>
    <dbReference type="NCBI Taxonomy" id="1552"/>
    <lineage>
        <taxon>Bacteria</taxon>
        <taxon>Bacillati</taxon>
        <taxon>Bacillota</taxon>
        <taxon>Clostridia</taxon>
        <taxon>Eubacteriales</taxon>
        <taxon>Clostridiaceae</taxon>
        <taxon>Clostridium</taxon>
    </lineage>
</organism>
<dbReference type="RefSeq" id="WP_071613528.1">
    <property type="nucleotide sequence ID" value="NZ_CP015756.1"/>
</dbReference>
<dbReference type="Pfam" id="PF12697">
    <property type="entry name" value="Abhydrolase_6"/>
    <property type="match status" value="1"/>
</dbReference>
<accession>A0A1J0GIT3</accession>
<name>A0A1J0GIT3_9CLOT</name>
<evidence type="ECO:0000313" key="3">
    <source>
        <dbReference type="Proteomes" id="UP000182569"/>
    </source>
</evidence>
<dbReference type="SUPFAM" id="SSF53474">
    <property type="entry name" value="alpha/beta-Hydrolases"/>
    <property type="match status" value="1"/>
</dbReference>